<comment type="caution">
    <text evidence="1">The sequence shown here is derived from an EMBL/GenBank/DDBJ whole genome shotgun (WGS) entry which is preliminary data.</text>
</comment>
<evidence type="ECO:0000313" key="1">
    <source>
        <dbReference type="EMBL" id="ODN42874.1"/>
    </source>
</evidence>
<protein>
    <submittedName>
        <fullName evidence="1">Uncharacterized protein</fullName>
    </submittedName>
</protein>
<dbReference type="EMBL" id="MDTU01000001">
    <property type="protein sequence ID" value="ODN42874.1"/>
    <property type="molecule type" value="Genomic_DNA"/>
</dbReference>
<accession>A0ABX3A1X7</accession>
<reference evidence="1 2" key="1">
    <citation type="submission" date="2016-08" db="EMBL/GenBank/DDBJ databases">
        <title>Draft genome sequence of Candidatus Piscirickettsia litoralis, from seawater.</title>
        <authorList>
            <person name="Wan X."/>
            <person name="Lee A.J."/>
            <person name="Hou S."/>
            <person name="Donachie S.P."/>
        </authorList>
    </citation>
    <scope>NUCLEOTIDE SEQUENCE [LARGE SCALE GENOMIC DNA]</scope>
    <source>
        <strain evidence="1 2">Y2</strain>
    </source>
</reference>
<dbReference type="Proteomes" id="UP000094329">
    <property type="component" value="Unassembled WGS sequence"/>
</dbReference>
<gene>
    <name evidence="1" type="ORF">BGC07_07980</name>
</gene>
<organism evidence="1 2">
    <name type="scientific">Piscirickettsia litoralis</name>
    <dbReference type="NCBI Taxonomy" id="1891921"/>
    <lineage>
        <taxon>Bacteria</taxon>
        <taxon>Pseudomonadati</taxon>
        <taxon>Pseudomonadota</taxon>
        <taxon>Gammaproteobacteria</taxon>
        <taxon>Thiotrichales</taxon>
        <taxon>Piscirickettsiaceae</taxon>
        <taxon>Piscirickettsia</taxon>
    </lineage>
</organism>
<keyword evidence="2" id="KW-1185">Reference proteome</keyword>
<name>A0ABX3A1X7_9GAMM</name>
<sequence>MVIKLLCFLISFIKPKPMEIIDMKKLKIAITIAACFTAATYSHATLKKSPLMQIKITNDTNTTIYPLITAGSPPKNCTVPTSIEASGIAVGQSIIFDLSSDCWNAGRVYIGQQPITQMQLNAPLAPGTQYPYQLAEYTFTNNDQGTQPVVDYDFSAVDALNDIPIAIEPIGKTTPKIADVGWIGMSTEQSQAMIKTALKEFSTQSGWPLFKVSDSKMPGAYNLFASKDQINQAQGDKMRGLLTKKWFDTWYDKNSQPCSDDPNKANCQEFQQKVQAVINGFISNYLLKQKKAITQENIATIAANPQDRYAILQNIYGYVPFIAIQDPSKPQDPHAKVWPYISDHNKGINLGPDVIDLLRSGLDQSGNTYPYNNKYVLNPYTLFIHGKKSPNLGLHIYAFSIDDSIGNLNIANYNGIQIDVGSTKSLPNQQPYKPNIPTPPSEYHVNIGSGWTSITGNVCNNPANNQLSVAVNFDQSNSCDVDLTLTKAPDSDEVKFTLKKDAQGNLIFNRADCIGNLCQHINAGPKIISLPAPPA</sequence>
<evidence type="ECO:0000313" key="2">
    <source>
        <dbReference type="Proteomes" id="UP000094329"/>
    </source>
</evidence>
<proteinExistence type="predicted"/>